<gene>
    <name evidence="1" type="ORF">KC01_LOCUS1348</name>
</gene>
<sequence>MPDGQTWWMQELHYLEKRLLETQEHLRAAADDGAQFGAQMAALLRRVPKQKQLGLREGGITDEDVGQLDCCTRKNGGRGEGGLVVQQHGSKDALPEHSSVTLSTISTIVSLYLASHVATRTMELLPL</sequence>
<evidence type="ECO:0000313" key="1">
    <source>
        <dbReference type="EMBL" id="CAL1568801.1"/>
    </source>
</evidence>
<dbReference type="AlphaFoldDB" id="A0AAV2IU81"/>
<reference evidence="1 2" key="1">
    <citation type="submission" date="2024-04" db="EMBL/GenBank/DDBJ databases">
        <authorList>
            <person name="Waldvogel A.-M."/>
            <person name="Schoenle A."/>
        </authorList>
    </citation>
    <scope>NUCLEOTIDE SEQUENCE [LARGE SCALE GENOMIC DNA]</scope>
</reference>
<organism evidence="1 2">
    <name type="scientific">Knipowitschia caucasica</name>
    <name type="common">Caucasian dwarf goby</name>
    <name type="synonym">Pomatoschistus caucasicus</name>
    <dbReference type="NCBI Taxonomy" id="637954"/>
    <lineage>
        <taxon>Eukaryota</taxon>
        <taxon>Metazoa</taxon>
        <taxon>Chordata</taxon>
        <taxon>Craniata</taxon>
        <taxon>Vertebrata</taxon>
        <taxon>Euteleostomi</taxon>
        <taxon>Actinopterygii</taxon>
        <taxon>Neopterygii</taxon>
        <taxon>Teleostei</taxon>
        <taxon>Neoteleostei</taxon>
        <taxon>Acanthomorphata</taxon>
        <taxon>Gobiaria</taxon>
        <taxon>Gobiiformes</taxon>
        <taxon>Gobioidei</taxon>
        <taxon>Gobiidae</taxon>
        <taxon>Gobiinae</taxon>
        <taxon>Knipowitschia</taxon>
    </lineage>
</organism>
<dbReference type="EMBL" id="OZ035823">
    <property type="protein sequence ID" value="CAL1568801.1"/>
    <property type="molecule type" value="Genomic_DNA"/>
</dbReference>
<evidence type="ECO:0000313" key="2">
    <source>
        <dbReference type="Proteomes" id="UP001497482"/>
    </source>
</evidence>
<protein>
    <submittedName>
        <fullName evidence="1">Uncharacterized protein</fullName>
    </submittedName>
</protein>
<proteinExistence type="predicted"/>
<keyword evidence="2" id="KW-1185">Reference proteome</keyword>
<accession>A0AAV2IU81</accession>
<name>A0AAV2IU81_KNICA</name>
<dbReference type="Proteomes" id="UP001497482">
    <property type="component" value="Chromosome 1"/>
</dbReference>